<feature type="region of interest" description="Disordered" evidence="1">
    <location>
        <begin position="1741"/>
        <end position="1774"/>
    </location>
</feature>
<reference evidence="3" key="1">
    <citation type="submission" date="2020-08" db="EMBL/GenBank/DDBJ databases">
        <title>Multicomponent nature underlies the extraordinary mechanical properties of spider dragline silk.</title>
        <authorList>
            <person name="Kono N."/>
            <person name="Nakamura H."/>
            <person name="Mori M."/>
            <person name="Yoshida Y."/>
            <person name="Ohtoshi R."/>
            <person name="Malay A.D."/>
            <person name="Moran D.A.P."/>
            <person name="Tomita M."/>
            <person name="Numata K."/>
            <person name="Arakawa K."/>
        </authorList>
    </citation>
    <scope>NUCLEOTIDE SEQUENCE</scope>
</reference>
<feature type="compositionally biased region" description="Polar residues" evidence="1">
    <location>
        <begin position="1745"/>
        <end position="1754"/>
    </location>
</feature>
<comment type="caution">
    <text evidence="3">The sequence shown here is derived from an EMBL/GenBank/DDBJ whole genome shotgun (WGS) entry which is preliminary data.</text>
</comment>
<proteinExistence type="predicted"/>
<evidence type="ECO:0000259" key="2">
    <source>
        <dbReference type="Pfam" id="PF15249"/>
    </source>
</evidence>
<name>A0A8X6IK23_NEPPI</name>
<feature type="region of interest" description="Disordered" evidence="1">
    <location>
        <begin position="663"/>
        <end position="697"/>
    </location>
</feature>
<feature type="compositionally biased region" description="Low complexity" evidence="1">
    <location>
        <begin position="223"/>
        <end position="237"/>
    </location>
</feature>
<feature type="compositionally biased region" description="Polar residues" evidence="1">
    <location>
        <begin position="175"/>
        <end position="197"/>
    </location>
</feature>
<organism evidence="3 4">
    <name type="scientific">Nephila pilipes</name>
    <name type="common">Giant wood spider</name>
    <name type="synonym">Nephila maculata</name>
    <dbReference type="NCBI Taxonomy" id="299642"/>
    <lineage>
        <taxon>Eukaryota</taxon>
        <taxon>Metazoa</taxon>
        <taxon>Ecdysozoa</taxon>
        <taxon>Arthropoda</taxon>
        <taxon>Chelicerata</taxon>
        <taxon>Arachnida</taxon>
        <taxon>Araneae</taxon>
        <taxon>Araneomorphae</taxon>
        <taxon>Entelegynae</taxon>
        <taxon>Araneoidea</taxon>
        <taxon>Nephilidae</taxon>
        <taxon>Nephila</taxon>
    </lineage>
</organism>
<feature type="region of interest" description="Disordered" evidence="1">
    <location>
        <begin position="172"/>
        <end position="237"/>
    </location>
</feature>
<dbReference type="PANTHER" id="PTHR24216:SF65">
    <property type="entry name" value="PAXILLIN-LIKE PROTEIN 1"/>
    <property type="match status" value="1"/>
</dbReference>
<dbReference type="PANTHER" id="PTHR24216">
    <property type="entry name" value="PAXILLIN-RELATED"/>
    <property type="match status" value="1"/>
</dbReference>
<feature type="compositionally biased region" description="Polar residues" evidence="1">
    <location>
        <begin position="667"/>
        <end position="683"/>
    </location>
</feature>
<feature type="domain" description="GLTSCR protein conserved" evidence="2">
    <location>
        <begin position="1253"/>
        <end position="1353"/>
    </location>
</feature>
<dbReference type="EMBL" id="BMAW01091145">
    <property type="protein sequence ID" value="GFS48170.1"/>
    <property type="molecule type" value="Genomic_DNA"/>
</dbReference>
<dbReference type="Pfam" id="PF15249">
    <property type="entry name" value="GLTSCR1"/>
    <property type="match status" value="1"/>
</dbReference>
<dbReference type="InterPro" id="IPR015671">
    <property type="entry name" value="GSCR1_dom"/>
</dbReference>
<gene>
    <name evidence="3" type="primary">NCL1_17165</name>
    <name evidence="3" type="ORF">NPIL_341231</name>
</gene>
<evidence type="ECO:0000313" key="3">
    <source>
        <dbReference type="EMBL" id="GFS48170.1"/>
    </source>
</evidence>
<sequence length="1774" mass="192272">MKIQVNKVMKVKATYSSQRETVVTSSFRACSLAMDDGGRCLLDVINDPKLLQSFLESGSDENSKDPQDGTSSESAVESPQVPRSSQASLANHIPSADHVIDQADQMGYTYAVDSQALLAQSGVCSTTAGLGGMSLVVASSVGPQTYQHASSSGATIHHLPSTVTHVNLHPHSPASARSVTPISQNIKSPNVGPSSVHNMPPPSPLQQTRSPLPTHVPSPASPWSPASSVMSPAAATSRNQSSLPSVAFQQTHNQILQTSCNLTQFVTALTTPQSLTQKLTLQQQQQQQQQQVFLQQLPPVSQQQSASRLTAVPTPVVTTAAVAAVQPSMVQLIHAQPSNVALPTRTSHSNVRPIQPKLPPQILPKPATCSASNQFVTPAPTQKQTPPTPVTTGQRTVGVGIQPGAAGLVFNQAQPGVFSGPSGTFLLNQINLGVGQSPSVGQIVIQGNLSNLANIPGLLTLRPPNNVSTGQTLNSSNTQNNAALLAALQNTNQHTPLFAPPKQPIHGQQTIMIPNNIAHAGIASQNINLKSATIPNSGIISSSQGQNYLTRPNIIISPNQALQLQQIHTPTGPIFAFAPGQAAITVPHLPTALGSAQLAPVTVPMHGVMTTGQGVISGLSLQSHAPQSALQQQQQQSLFGTVPFTSHLEQSSHQVLQVPQPLAPHQVPTNHSSHLQNQPQQIEHSPKPASPPKPAQAPSVNLEELLKEHGIGPETCSSPDCNSPIIEEPVPSQPIVNSPHLITTLQQSPIILEQPQGHTPVKLAFTQDGSVIVQSQTTLNNTPRVQQYVSSGQIHGRTVSTTVGSIIFPTVTTSAVSVPVVTTESAPSRNHSTLIARLNAAPAISVPDVSSLALTTCAVTTTVTTSVTTLVPLTVQSLSVTNTPITSSYIVQRTNPLISAGDRVFVAEDVHTSQSHITPVISSSSSTQNVQNRINHSNSTFQTLIVPNEHPIRTIQQPPKIVQSSHGGAASTMNSQNVQPVLQKCGLKETHKTEIADNGTVVPSHNHSAFSSNVPNNVLLRVQKEIAELGLVKNRSAEQQKIFHQLIAAQQRMVPISNKNRGNRANQNQSQLIKFESNVDKLIQRAQASYSTSNESAQHLQMKGPVLTAQPSGQLEKQQNVNSKALNSHSVQLVNLLKQNSPQNATTKHITIASTTTVSGICDSTTTTVESSMTVHPKASQAISTAQPRLQTPHLQCTKTSNEVSQHQVIVRLQKPVQQQSVQSCPNPVQRKAPSPVKRIVNTALISEQLKKDQNRAVNPDVKTPFLSRYDACTRLFSYHVYNSNEPSAAEIAETDRRFQETSVLLVNRMKCLENRFCAAQLKSSMLPYPTSEKVQLERLLIEEEQVALQEDKTTIAEGKSLAIPPARQYWLQKMCRKTPSPVFSNFPDEEMQEEQNVFDHEDHDDCLCREASDHLTPEDSDPIYKEDDNLEAPVIDSCEDIVVPQHDDNCERSPPTLKRIVIKPNKCSESDSEDSTPMRKRVKFNSNTVFKSEASSLIQDSSIQRPLVAKHDEEIKTNHKYPFLSREMFHSDNRIDMVSELRKEFNMSPMEIDDDARVGSHLDFDTSSGVNHLVDFEPPVARTEESCDSNLLYNSSLRNNCTVKYDFSILNEWTEEYAHQPSETDVAVGNIISNHDNPSDLDLSGLDGLEDHLDDSQHCIPNGIQDDPCEESEMNYVGYQIPKHPKRFPDSSVQPMSNCSNNQTQSAIKSIIGPSTDNRSCYDSVNTDFMSLNRHSHNAHIGGYSSSMSTERGTTSKRKSEPDLDEAVRSILM</sequence>
<evidence type="ECO:0000313" key="4">
    <source>
        <dbReference type="Proteomes" id="UP000887013"/>
    </source>
</evidence>
<feature type="region of interest" description="Disordered" evidence="1">
    <location>
        <begin position="56"/>
        <end position="89"/>
    </location>
</feature>
<accession>A0A8X6IK23</accession>
<protein>
    <recommendedName>
        <fullName evidence="2">GLTSCR protein conserved domain-containing protein</fullName>
    </recommendedName>
</protein>
<dbReference type="Proteomes" id="UP000887013">
    <property type="component" value="Unassembled WGS sequence"/>
</dbReference>
<dbReference type="OrthoDB" id="2556847at2759"/>
<keyword evidence="4" id="KW-1185">Reference proteome</keyword>
<feature type="compositionally biased region" description="Polar residues" evidence="1">
    <location>
        <begin position="68"/>
        <end position="89"/>
    </location>
</feature>
<evidence type="ECO:0000256" key="1">
    <source>
        <dbReference type="SAM" id="MobiDB-lite"/>
    </source>
</evidence>
<feature type="compositionally biased region" description="Basic and acidic residues" evidence="1">
    <location>
        <begin position="1759"/>
        <end position="1774"/>
    </location>
</feature>